<evidence type="ECO:0000313" key="3">
    <source>
        <dbReference type="Proteomes" id="UP000233786"/>
    </source>
</evidence>
<comment type="caution">
    <text evidence="2">The sequence shown here is derived from an EMBL/GenBank/DDBJ whole genome shotgun (WGS) entry which is preliminary data.</text>
</comment>
<organism evidence="2 3">
    <name type="scientific">Saccharopolyspora spinosa</name>
    <dbReference type="NCBI Taxonomy" id="60894"/>
    <lineage>
        <taxon>Bacteria</taxon>
        <taxon>Bacillati</taxon>
        <taxon>Actinomycetota</taxon>
        <taxon>Actinomycetes</taxon>
        <taxon>Pseudonocardiales</taxon>
        <taxon>Pseudonocardiaceae</taxon>
        <taxon>Saccharopolyspora</taxon>
    </lineage>
</organism>
<name>A0A2N3Y7M6_SACSN</name>
<accession>A0A2N3Y7M6</accession>
<dbReference type="Proteomes" id="UP000233786">
    <property type="component" value="Unassembled WGS sequence"/>
</dbReference>
<sequence>MAVALTFTGNIGTISALLSAVANTPLLVQVLPVLVFAVIAGFLACGAGRARNRCPECHPRSRDELTDE</sequence>
<evidence type="ECO:0000256" key="1">
    <source>
        <dbReference type="SAM" id="Phobius"/>
    </source>
</evidence>
<protein>
    <submittedName>
        <fullName evidence="2">Uncharacterized protein</fullName>
    </submittedName>
</protein>
<gene>
    <name evidence="2" type="ORF">A8926_7000</name>
</gene>
<keyword evidence="1" id="KW-0472">Membrane</keyword>
<keyword evidence="3" id="KW-1185">Reference proteome</keyword>
<feature type="transmembrane region" description="Helical" evidence="1">
    <location>
        <begin position="26"/>
        <end position="45"/>
    </location>
</feature>
<proteinExistence type="predicted"/>
<dbReference type="AlphaFoldDB" id="A0A2N3Y7M6"/>
<reference evidence="2" key="1">
    <citation type="submission" date="2017-12" db="EMBL/GenBank/DDBJ databases">
        <title>Sequencing the genomes of 1000 Actinobacteria strains.</title>
        <authorList>
            <person name="Klenk H.-P."/>
        </authorList>
    </citation>
    <scope>NUCLEOTIDE SEQUENCE [LARGE SCALE GENOMIC DNA]</scope>
    <source>
        <strain evidence="2">DSM 44228</strain>
    </source>
</reference>
<keyword evidence="1" id="KW-1133">Transmembrane helix</keyword>
<keyword evidence="1" id="KW-0812">Transmembrane</keyword>
<evidence type="ECO:0000313" key="2">
    <source>
        <dbReference type="EMBL" id="PKW18863.1"/>
    </source>
</evidence>
<dbReference type="EMBL" id="PJNB01000001">
    <property type="protein sequence ID" value="PKW18863.1"/>
    <property type="molecule type" value="Genomic_DNA"/>
</dbReference>